<keyword evidence="1" id="KW-1133">Transmembrane helix</keyword>
<evidence type="ECO:0000313" key="3">
    <source>
        <dbReference type="Proteomes" id="UP001228581"/>
    </source>
</evidence>
<dbReference type="RefSeq" id="WP_314003722.1">
    <property type="nucleotide sequence ID" value="NZ_JASJOT010000036.1"/>
</dbReference>
<feature type="transmembrane region" description="Helical" evidence="1">
    <location>
        <begin position="41"/>
        <end position="62"/>
    </location>
</feature>
<evidence type="ECO:0000313" key="2">
    <source>
        <dbReference type="EMBL" id="MDJ1497839.1"/>
    </source>
</evidence>
<feature type="transmembrane region" description="Helical" evidence="1">
    <location>
        <begin position="12"/>
        <end position="29"/>
    </location>
</feature>
<organism evidence="2 3">
    <name type="scientific">Xanthocytophaga flava</name>
    <dbReference type="NCBI Taxonomy" id="3048013"/>
    <lineage>
        <taxon>Bacteria</taxon>
        <taxon>Pseudomonadati</taxon>
        <taxon>Bacteroidota</taxon>
        <taxon>Cytophagia</taxon>
        <taxon>Cytophagales</taxon>
        <taxon>Rhodocytophagaceae</taxon>
        <taxon>Xanthocytophaga</taxon>
    </lineage>
</organism>
<proteinExistence type="predicted"/>
<accession>A0ABT7CVP1</accession>
<keyword evidence="1" id="KW-0812">Transmembrane</keyword>
<keyword evidence="1" id="KW-0472">Membrane</keyword>
<protein>
    <submittedName>
        <fullName evidence="2">Uncharacterized protein</fullName>
    </submittedName>
</protein>
<comment type="caution">
    <text evidence="2">The sequence shown here is derived from an EMBL/GenBank/DDBJ whole genome shotgun (WGS) entry which is preliminary data.</text>
</comment>
<dbReference type="Proteomes" id="UP001228581">
    <property type="component" value="Unassembled WGS sequence"/>
</dbReference>
<evidence type="ECO:0000256" key="1">
    <source>
        <dbReference type="SAM" id="Phobius"/>
    </source>
</evidence>
<reference evidence="2 3" key="1">
    <citation type="submission" date="2023-05" db="EMBL/GenBank/DDBJ databases">
        <authorList>
            <person name="Zhang X."/>
        </authorList>
    </citation>
    <scope>NUCLEOTIDE SEQUENCE [LARGE SCALE GENOMIC DNA]</scope>
    <source>
        <strain evidence="2 3">DM2B3-1</strain>
    </source>
</reference>
<keyword evidence="3" id="KW-1185">Reference proteome</keyword>
<name>A0ABT7CVP1_9BACT</name>
<gene>
    <name evidence="2" type="ORF">QNI19_33170</name>
</gene>
<dbReference type="EMBL" id="JASJOT010000036">
    <property type="protein sequence ID" value="MDJ1497839.1"/>
    <property type="molecule type" value="Genomic_DNA"/>
</dbReference>
<sequence>MRHILEKFKIKILSWLIGYPGIILLLILLGEVLMRIHPVPVTTMVVLLIGVRLLVFLLTPWINKHFPIWKYIL</sequence>